<name>A0A1H6BIM9_9BACT</name>
<proteinExistence type="predicted"/>
<sequence length="151" mass="15920">MSASVNGSTIIPAIRYVDCNAAIEWLCTVLGMTRRAVYPGPGDTVAHGELTYGGGMVMLGSASNGGASAGRWISPKDAGGRETSHVCLIMTDDHCRAAYERAKAANAPIVQELTSPSHGGLSFGCEDPEGHTWWVGSYDPWAHPAQEDLQS</sequence>
<feature type="domain" description="VOC" evidence="1">
    <location>
        <begin position="7"/>
        <end position="138"/>
    </location>
</feature>
<organism evidence="2 3">
    <name type="scientific">Bryocella elongata</name>
    <dbReference type="NCBI Taxonomy" id="863522"/>
    <lineage>
        <taxon>Bacteria</taxon>
        <taxon>Pseudomonadati</taxon>
        <taxon>Acidobacteriota</taxon>
        <taxon>Terriglobia</taxon>
        <taxon>Terriglobales</taxon>
        <taxon>Acidobacteriaceae</taxon>
        <taxon>Bryocella</taxon>
    </lineage>
</organism>
<dbReference type="AlphaFoldDB" id="A0A1H6BIM9"/>
<dbReference type="InterPro" id="IPR029068">
    <property type="entry name" value="Glyas_Bleomycin-R_OHBP_Dase"/>
</dbReference>
<dbReference type="Pfam" id="PF00903">
    <property type="entry name" value="Glyoxalase"/>
    <property type="match status" value="1"/>
</dbReference>
<protein>
    <submittedName>
        <fullName evidence="2">Uncharacterized conserved protein PhnB, glyoxalase superfamily</fullName>
    </submittedName>
</protein>
<dbReference type="EMBL" id="FNVA01000007">
    <property type="protein sequence ID" value="SEG60580.1"/>
    <property type="molecule type" value="Genomic_DNA"/>
</dbReference>
<dbReference type="Gene3D" id="3.30.720.110">
    <property type="match status" value="1"/>
</dbReference>
<gene>
    <name evidence="2" type="ORF">SAMN05421819_3738</name>
</gene>
<reference evidence="2 3" key="1">
    <citation type="submission" date="2016-10" db="EMBL/GenBank/DDBJ databases">
        <authorList>
            <person name="de Groot N.N."/>
        </authorList>
    </citation>
    <scope>NUCLEOTIDE SEQUENCE [LARGE SCALE GENOMIC DNA]</scope>
    <source>
        <strain evidence="2 3">DSM 22489</strain>
    </source>
</reference>
<dbReference type="PROSITE" id="PS51819">
    <property type="entry name" value="VOC"/>
    <property type="match status" value="1"/>
</dbReference>
<dbReference type="SUPFAM" id="SSF54593">
    <property type="entry name" value="Glyoxalase/Bleomycin resistance protein/Dihydroxybiphenyl dioxygenase"/>
    <property type="match status" value="1"/>
</dbReference>
<dbReference type="PANTHER" id="PTHR34109">
    <property type="entry name" value="BNAUNNG04460D PROTEIN-RELATED"/>
    <property type="match status" value="1"/>
</dbReference>
<dbReference type="InterPro" id="IPR037523">
    <property type="entry name" value="VOC_core"/>
</dbReference>
<evidence type="ECO:0000259" key="1">
    <source>
        <dbReference type="PROSITE" id="PS51819"/>
    </source>
</evidence>
<accession>A0A1H6BIM9</accession>
<dbReference type="RefSeq" id="WP_103934600.1">
    <property type="nucleotide sequence ID" value="NZ_FNVA01000007.1"/>
</dbReference>
<dbReference type="InterPro" id="IPR004360">
    <property type="entry name" value="Glyas_Fos-R_dOase_dom"/>
</dbReference>
<dbReference type="OrthoDB" id="9806868at2"/>
<dbReference type="PANTHER" id="PTHR34109:SF1">
    <property type="entry name" value="VOC DOMAIN-CONTAINING PROTEIN"/>
    <property type="match status" value="1"/>
</dbReference>
<evidence type="ECO:0000313" key="3">
    <source>
        <dbReference type="Proteomes" id="UP000236728"/>
    </source>
</evidence>
<dbReference type="Gene3D" id="3.30.720.120">
    <property type="match status" value="1"/>
</dbReference>
<evidence type="ECO:0000313" key="2">
    <source>
        <dbReference type="EMBL" id="SEG60580.1"/>
    </source>
</evidence>
<keyword evidence="3" id="KW-1185">Reference proteome</keyword>
<dbReference type="Proteomes" id="UP000236728">
    <property type="component" value="Unassembled WGS sequence"/>
</dbReference>